<dbReference type="SMART" id="SM00448">
    <property type="entry name" value="REC"/>
    <property type="match status" value="1"/>
</dbReference>
<evidence type="ECO:0000259" key="6">
    <source>
        <dbReference type="PROSITE" id="PS50110"/>
    </source>
</evidence>
<dbReference type="SMART" id="SM00421">
    <property type="entry name" value="HTH_LUXR"/>
    <property type="match status" value="1"/>
</dbReference>
<feature type="domain" description="Response regulatory" evidence="6">
    <location>
        <begin position="6"/>
        <end position="121"/>
    </location>
</feature>
<dbReference type="CDD" id="cd17534">
    <property type="entry name" value="REC_DC-like"/>
    <property type="match status" value="1"/>
</dbReference>
<dbReference type="PROSITE" id="PS50043">
    <property type="entry name" value="HTH_LUXR_2"/>
    <property type="match status" value="1"/>
</dbReference>
<keyword evidence="2" id="KW-0238">DNA-binding</keyword>
<dbReference type="InterPro" id="IPR000792">
    <property type="entry name" value="Tscrpt_reg_LuxR_C"/>
</dbReference>
<keyword evidence="1" id="KW-0805">Transcription regulation</keyword>
<evidence type="ECO:0000256" key="1">
    <source>
        <dbReference type="ARBA" id="ARBA00023015"/>
    </source>
</evidence>
<gene>
    <name evidence="7" type="ORF">E1898_13160</name>
</gene>
<proteinExistence type="predicted"/>
<dbReference type="SUPFAM" id="SSF46894">
    <property type="entry name" value="C-terminal effector domain of the bipartite response regulators"/>
    <property type="match status" value="1"/>
</dbReference>
<dbReference type="InterPro" id="IPR011006">
    <property type="entry name" value="CheY-like_superfamily"/>
</dbReference>
<dbReference type="PROSITE" id="PS50110">
    <property type="entry name" value="RESPONSE_REGULATORY"/>
    <property type="match status" value="1"/>
</dbReference>
<evidence type="ECO:0000256" key="4">
    <source>
        <dbReference type="PROSITE-ProRule" id="PRU00169"/>
    </source>
</evidence>
<dbReference type="InterPro" id="IPR039420">
    <property type="entry name" value="WalR-like"/>
</dbReference>
<keyword evidence="3" id="KW-0804">Transcription</keyword>
<comment type="caution">
    <text evidence="7">The sequence shown here is derived from an EMBL/GenBank/DDBJ whole genome shotgun (WGS) entry which is preliminary data.</text>
</comment>
<evidence type="ECO:0000313" key="7">
    <source>
        <dbReference type="EMBL" id="TDK43545.1"/>
    </source>
</evidence>
<keyword evidence="8" id="KW-1185">Reference proteome</keyword>
<dbReference type="InterPro" id="IPR036388">
    <property type="entry name" value="WH-like_DNA-bd_sf"/>
</dbReference>
<dbReference type="SUPFAM" id="SSF52172">
    <property type="entry name" value="CheY-like"/>
    <property type="match status" value="1"/>
</dbReference>
<dbReference type="Proteomes" id="UP000295438">
    <property type="component" value="Unassembled WGS sequence"/>
</dbReference>
<organism evidence="7 8">
    <name type="scientific">Algoriphagus formosus</name>
    <dbReference type="NCBI Taxonomy" id="2007308"/>
    <lineage>
        <taxon>Bacteria</taxon>
        <taxon>Pseudomonadati</taxon>
        <taxon>Bacteroidota</taxon>
        <taxon>Cytophagia</taxon>
        <taxon>Cytophagales</taxon>
        <taxon>Cyclobacteriaceae</taxon>
        <taxon>Algoriphagus</taxon>
    </lineage>
</organism>
<sequence length="207" mass="23615">MARRYRILIVEDEPLIAEDIRGYLEDSGFEVLGVAHEGEEALEILKSSQPDALLLDINLGDGMDGITLAGEIRKIYEFPFVFLTSHADKATLERAKQTIPSGYLLKPFDGNSLMTSLEVAIFNFQHTYQKSTGWDFKKINEFIPNALSDRELELIEQLQTGKTNREIADQLFISVNTVKTHLQHLFEKLDVSNRTQALFRIKELLEQ</sequence>
<dbReference type="GO" id="GO:0003677">
    <property type="term" value="F:DNA binding"/>
    <property type="evidence" value="ECO:0007669"/>
    <property type="project" value="UniProtKB-KW"/>
</dbReference>
<dbReference type="CDD" id="cd06170">
    <property type="entry name" value="LuxR_C_like"/>
    <property type="match status" value="1"/>
</dbReference>
<dbReference type="PANTHER" id="PTHR43214:SF41">
    <property type="entry name" value="NITRATE_NITRITE RESPONSE REGULATOR PROTEIN NARP"/>
    <property type="match status" value="1"/>
</dbReference>
<evidence type="ECO:0000259" key="5">
    <source>
        <dbReference type="PROSITE" id="PS50043"/>
    </source>
</evidence>
<protein>
    <submittedName>
        <fullName evidence="7">Response regulator transcription factor</fullName>
    </submittedName>
</protein>
<reference evidence="7 8" key="1">
    <citation type="submission" date="2019-03" db="EMBL/GenBank/DDBJ databases">
        <title>Algoriphagus aquimaris sp. nov., isolated form marine sediment in Pohang, Korea.</title>
        <authorList>
            <person name="Kim J."/>
            <person name="Yoon S.-H."/>
            <person name="Lee S.-S."/>
        </authorList>
    </citation>
    <scope>NUCLEOTIDE SEQUENCE [LARGE SCALE GENOMIC DNA]</scope>
    <source>
        <strain evidence="7 8">F21</strain>
    </source>
</reference>
<feature type="domain" description="HTH luxR-type" evidence="5">
    <location>
        <begin position="140"/>
        <end position="205"/>
    </location>
</feature>
<dbReference type="Pfam" id="PF00072">
    <property type="entry name" value="Response_reg"/>
    <property type="match status" value="1"/>
</dbReference>
<evidence type="ECO:0000256" key="2">
    <source>
        <dbReference type="ARBA" id="ARBA00023125"/>
    </source>
</evidence>
<feature type="modified residue" description="4-aspartylphosphate" evidence="4">
    <location>
        <position position="56"/>
    </location>
</feature>
<dbReference type="RefSeq" id="WP_100629908.1">
    <property type="nucleotide sequence ID" value="NZ_SMUW01000035.1"/>
</dbReference>
<dbReference type="GO" id="GO:0000160">
    <property type="term" value="P:phosphorelay signal transduction system"/>
    <property type="evidence" value="ECO:0007669"/>
    <property type="project" value="InterPro"/>
</dbReference>
<dbReference type="Gene3D" id="1.10.10.10">
    <property type="entry name" value="Winged helix-like DNA-binding domain superfamily/Winged helix DNA-binding domain"/>
    <property type="match status" value="1"/>
</dbReference>
<name>A0A4R5UWQ6_9BACT</name>
<keyword evidence="4" id="KW-0597">Phosphoprotein</keyword>
<dbReference type="InterPro" id="IPR001789">
    <property type="entry name" value="Sig_transdc_resp-reg_receiver"/>
</dbReference>
<dbReference type="Gene3D" id="3.40.50.2300">
    <property type="match status" value="1"/>
</dbReference>
<dbReference type="Pfam" id="PF00196">
    <property type="entry name" value="GerE"/>
    <property type="match status" value="1"/>
</dbReference>
<dbReference type="PROSITE" id="PS00622">
    <property type="entry name" value="HTH_LUXR_1"/>
    <property type="match status" value="1"/>
</dbReference>
<evidence type="ECO:0000256" key="3">
    <source>
        <dbReference type="ARBA" id="ARBA00023163"/>
    </source>
</evidence>
<dbReference type="GO" id="GO:0006355">
    <property type="term" value="P:regulation of DNA-templated transcription"/>
    <property type="evidence" value="ECO:0007669"/>
    <property type="project" value="InterPro"/>
</dbReference>
<dbReference type="PRINTS" id="PR00038">
    <property type="entry name" value="HTHLUXR"/>
</dbReference>
<dbReference type="AlphaFoldDB" id="A0A4R5UWQ6"/>
<accession>A0A4R5UWQ6</accession>
<evidence type="ECO:0000313" key="8">
    <source>
        <dbReference type="Proteomes" id="UP000295438"/>
    </source>
</evidence>
<dbReference type="PANTHER" id="PTHR43214">
    <property type="entry name" value="TWO-COMPONENT RESPONSE REGULATOR"/>
    <property type="match status" value="1"/>
</dbReference>
<dbReference type="EMBL" id="SMUW01000035">
    <property type="protein sequence ID" value="TDK43545.1"/>
    <property type="molecule type" value="Genomic_DNA"/>
</dbReference>
<dbReference type="InterPro" id="IPR016032">
    <property type="entry name" value="Sig_transdc_resp-reg_C-effctor"/>
</dbReference>